<dbReference type="EMBL" id="CP014525">
    <property type="protein sequence ID" value="AMW34467.1"/>
    <property type="molecule type" value="Genomic_DNA"/>
</dbReference>
<dbReference type="GO" id="GO:0016853">
    <property type="term" value="F:isomerase activity"/>
    <property type="evidence" value="ECO:0007669"/>
    <property type="project" value="UniProtKB-KW"/>
</dbReference>
<evidence type="ECO:0000256" key="1">
    <source>
        <dbReference type="ARBA" id="ARBA00008558"/>
    </source>
</evidence>
<evidence type="ECO:0000313" key="4">
    <source>
        <dbReference type="Proteomes" id="UP000076066"/>
    </source>
</evidence>
<proteinExistence type="inferred from homology"/>
<comment type="similarity">
    <text evidence="1">Belongs to the N-acylglucosamine 2-epimerase family.</text>
</comment>
<accession>A0A143DCL1</accession>
<organism evidence="3 4">
    <name type="scientific">Haematospirillum jordaniae</name>
    <dbReference type="NCBI Taxonomy" id="1549855"/>
    <lineage>
        <taxon>Bacteria</taxon>
        <taxon>Pseudomonadati</taxon>
        <taxon>Pseudomonadota</taxon>
        <taxon>Alphaproteobacteria</taxon>
        <taxon>Rhodospirillales</taxon>
        <taxon>Novispirillaceae</taxon>
        <taxon>Haematospirillum</taxon>
    </lineage>
</organism>
<dbReference type="KEGG" id="hjo:AY555_03900"/>
<gene>
    <name evidence="3" type="ORF">AY555_03900</name>
</gene>
<dbReference type="SUPFAM" id="SSF48208">
    <property type="entry name" value="Six-hairpin glycosidases"/>
    <property type="match status" value="1"/>
</dbReference>
<dbReference type="InterPro" id="IPR012341">
    <property type="entry name" value="6hp_glycosidase-like_sf"/>
</dbReference>
<keyword evidence="4" id="KW-1185">Reference proteome</keyword>
<dbReference type="PANTHER" id="PTHR15108">
    <property type="entry name" value="N-ACYLGLUCOSAMINE-2-EPIMERASE"/>
    <property type="match status" value="1"/>
</dbReference>
<dbReference type="GO" id="GO:0005975">
    <property type="term" value="P:carbohydrate metabolic process"/>
    <property type="evidence" value="ECO:0007669"/>
    <property type="project" value="InterPro"/>
</dbReference>
<reference evidence="3 4" key="1">
    <citation type="submission" date="2016-02" db="EMBL/GenBank/DDBJ databases">
        <title>Complete Genome of H5569, the type strain of the newly described species Haematospirillium jordaniae.</title>
        <authorList>
            <person name="Nicholson A.C."/>
            <person name="Humrighouse B.W."/>
            <person name="Loparov V."/>
            <person name="McQuiston J.R."/>
        </authorList>
    </citation>
    <scope>NUCLEOTIDE SEQUENCE [LARGE SCALE GENOMIC DNA]</scope>
    <source>
        <strain evidence="3 4">H5569</strain>
    </source>
</reference>
<dbReference type="InterPro" id="IPR010819">
    <property type="entry name" value="AGE/CE"/>
</dbReference>
<dbReference type="Pfam" id="PF07221">
    <property type="entry name" value="GlcNAc_2-epim"/>
    <property type="match status" value="1"/>
</dbReference>
<dbReference type="STRING" id="1549855.AY555_03900"/>
<sequence length="407" mass="45703">MRSGFSPAFVALFYRYRIFLMTLSVRSLDRAFMAGHLDIWAGPGWDRETESTVEILEEDGTPRCQTPRRVMALCRQLYVRCALYAIDPVLCRDQGGRLLERLDTLYADPLNGGWWFSIMPDGEAADRRKDLYAHAFVVLATAVAASVLGHDRALFLARRTMDDIRTLFTLPDRSWFAAGADPDGSGPDRRLLQNPHMHLFEAAMAFALVSGRSQDADMAHHLAALFPSLLHPQAGMIAEYFGEDGSPELAAHAQIEPGHQFEWAWLLHEYAVRFHEPGPVQQRWLDQAHDLLERGMTCGIDRAFGGVFNSVDAHGRVTDEGKRIWPLTELLKALAVLRPGQEKEFLDFLGRTYLRPGGFWIEACSRSLEPFDQTLRASTGYHLATAWQELGRMAGGRGVYDLGRASP</sequence>
<dbReference type="Gene3D" id="1.50.10.10">
    <property type="match status" value="1"/>
</dbReference>
<dbReference type="Proteomes" id="UP000076066">
    <property type="component" value="Chromosome"/>
</dbReference>
<evidence type="ECO:0008006" key="5">
    <source>
        <dbReference type="Google" id="ProtNLM"/>
    </source>
</evidence>
<evidence type="ECO:0000313" key="3">
    <source>
        <dbReference type="EMBL" id="AMW34467.1"/>
    </source>
</evidence>
<dbReference type="AlphaFoldDB" id="A0A143DCL1"/>
<keyword evidence="2" id="KW-0413">Isomerase</keyword>
<evidence type="ECO:0000256" key="2">
    <source>
        <dbReference type="ARBA" id="ARBA00023235"/>
    </source>
</evidence>
<dbReference type="InterPro" id="IPR008928">
    <property type="entry name" value="6-hairpin_glycosidase_sf"/>
</dbReference>
<protein>
    <recommendedName>
        <fullName evidence="5">Mannose-6-phosphate isomerase</fullName>
    </recommendedName>
</protein>
<name>A0A143DCL1_9PROT</name>